<dbReference type="InterPro" id="IPR039563">
    <property type="entry name" value="Peptidase_C39_single_dom"/>
</dbReference>
<dbReference type="PROSITE" id="PS51318">
    <property type="entry name" value="TAT"/>
    <property type="match status" value="1"/>
</dbReference>
<proteinExistence type="predicted"/>
<dbReference type="Proteomes" id="UP001596156">
    <property type="component" value="Unassembled WGS sequence"/>
</dbReference>
<feature type="domain" description="Peptidase C39-like" evidence="2">
    <location>
        <begin position="241"/>
        <end position="391"/>
    </location>
</feature>
<dbReference type="Pfam" id="PF13529">
    <property type="entry name" value="Peptidase_C39_2"/>
    <property type="match status" value="1"/>
</dbReference>
<name>A0ABW0D7B7_STRFI</name>
<feature type="chain" id="PRO_5045259797" evidence="1">
    <location>
        <begin position="31"/>
        <end position="453"/>
    </location>
</feature>
<sequence length="453" mass="49054">MSTAELPSRRTLLAAAVVTAVAGSVAPASAATATGTATGGRTAARPVDNRAWVSYSDWRTGSADGTRAVAGARPGLVIAKPAGTTDYTDPHTGTTAAWEYATWTSPVHRLTVPATEAIASWNAHTPAGTWLQVELKGTYSDGTDTPWYVMGRWAAGDRDIRRTSVDDQGDGRSSVWTDTLAVDAPASGLRVVSYRLRLTLYRRPGTRLTPTVWRLGAMGSDIPDRFTVPASRPRLAKELIVPRYSQEIHKGRYPEYDNGGEAWCSPTSSQMIIEYWGGRLTAEQLAWVDPSYTDPQVCHAARYTYDYQYAGCGNWPFNAAYAATFEGLQGVVTRLGSLADLETLIAAGIPAITSQSFREEELTGAGYGTSGHLMTVIGFTADGDVIANDPASDDNEAVRRVYKRREWENIWLRTKRYNASGKVVSGTGGVCYLYFPAHPTPRQRKALAAVGVR</sequence>
<dbReference type="InterPro" id="IPR006311">
    <property type="entry name" value="TAT_signal"/>
</dbReference>
<evidence type="ECO:0000313" key="3">
    <source>
        <dbReference type="EMBL" id="MFC5226268.1"/>
    </source>
</evidence>
<evidence type="ECO:0000259" key="2">
    <source>
        <dbReference type="Pfam" id="PF13529"/>
    </source>
</evidence>
<evidence type="ECO:0000313" key="4">
    <source>
        <dbReference type="Proteomes" id="UP001596156"/>
    </source>
</evidence>
<gene>
    <name evidence="3" type="ORF">ACFPN6_16995</name>
</gene>
<organism evidence="3 4">
    <name type="scientific">Streptomyces fimbriatus</name>
    <dbReference type="NCBI Taxonomy" id="68197"/>
    <lineage>
        <taxon>Bacteria</taxon>
        <taxon>Bacillati</taxon>
        <taxon>Actinomycetota</taxon>
        <taxon>Actinomycetes</taxon>
        <taxon>Kitasatosporales</taxon>
        <taxon>Streptomycetaceae</taxon>
        <taxon>Streptomyces</taxon>
    </lineage>
</organism>
<dbReference type="InterPro" id="IPR039564">
    <property type="entry name" value="Peptidase_C39-like"/>
</dbReference>
<protein>
    <submittedName>
        <fullName evidence="3">Peptidase C39 family protein</fullName>
    </submittedName>
</protein>
<comment type="caution">
    <text evidence="3">The sequence shown here is derived from an EMBL/GenBank/DDBJ whole genome shotgun (WGS) entry which is preliminary data.</text>
</comment>
<dbReference type="RefSeq" id="WP_344644424.1">
    <property type="nucleotide sequence ID" value="NZ_BAAASS010000008.1"/>
</dbReference>
<dbReference type="CDD" id="cd02549">
    <property type="entry name" value="Peptidase_C39A"/>
    <property type="match status" value="1"/>
</dbReference>
<dbReference type="EMBL" id="JBHSKL010000018">
    <property type="protein sequence ID" value="MFC5226268.1"/>
    <property type="molecule type" value="Genomic_DNA"/>
</dbReference>
<feature type="signal peptide" evidence="1">
    <location>
        <begin position="1"/>
        <end position="30"/>
    </location>
</feature>
<dbReference type="Gene3D" id="3.90.70.10">
    <property type="entry name" value="Cysteine proteinases"/>
    <property type="match status" value="1"/>
</dbReference>
<keyword evidence="4" id="KW-1185">Reference proteome</keyword>
<evidence type="ECO:0000256" key="1">
    <source>
        <dbReference type="SAM" id="SignalP"/>
    </source>
</evidence>
<keyword evidence="1" id="KW-0732">Signal</keyword>
<reference evidence="4" key="1">
    <citation type="journal article" date="2019" name="Int. J. Syst. Evol. Microbiol.">
        <title>The Global Catalogue of Microorganisms (GCM) 10K type strain sequencing project: providing services to taxonomists for standard genome sequencing and annotation.</title>
        <authorList>
            <consortium name="The Broad Institute Genomics Platform"/>
            <consortium name="The Broad Institute Genome Sequencing Center for Infectious Disease"/>
            <person name="Wu L."/>
            <person name="Ma J."/>
        </authorList>
    </citation>
    <scope>NUCLEOTIDE SEQUENCE [LARGE SCALE GENOMIC DNA]</scope>
    <source>
        <strain evidence="4">CCM 8479</strain>
    </source>
</reference>
<accession>A0ABW0D7B7</accession>